<gene>
    <name evidence="1" type="ORF">MA16_Dca001675</name>
</gene>
<accession>A0A2I0WN32</accession>
<name>A0A2I0WN32_9ASPA</name>
<organism evidence="1 2">
    <name type="scientific">Dendrobium catenatum</name>
    <dbReference type="NCBI Taxonomy" id="906689"/>
    <lineage>
        <taxon>Eukaryota</taxon>
        <taxon>Viridiplantae</taxon>
        <taxon>Streptophyta</taxon>
        <taxon>Embryophyta</taxon>
        <taxon>Tracheophyta</taxon>
        <taxon>Spermatophyta</taxon>
        <taxon>Magnoliopsida</taxon>
        <taxon>Liliopsida</taxon>
        <taxon>Asparagales</taxon>
        <taxon>Orchidaceae</taxon>
        <taxon>Epidendroideae</taxon>
        <taxon>Malaxideae</taxon>
        <taxon>Dendrobiinae</taxon>
        <taxon>Dendrobium</taxon>
    </lineage>
</organism>
<reference evidence="1 2" key="1">
    <citation type="journal article" date="2016" name="Sci. Rep.">
        <title>The Dendrobium catenatum Lindl. genome sequence provides insights into polysaccharide synthase, floral development and adaptive evolution.</title>
        <authorList>
            <person name="Zhang G.Q."/>
            <person name="Xu Q."/>
            <person name="Bian C."/>
            <person name="Tsai W.C."/>
            <person name="Yeh C.M."/>
            <person name="Liu K.W."/>
            <person name="Yoshida K."/>
            <person name="Zhang L.S."/>
            <person name="Chang S.B."/>
            <person name="Chen F."/>
            <person name="Shi Y."/>
            <person name="Su Y.Y."/>
            <person name="Zhang Y.Q."/>
            <person name="Chen L.J."/>
            <person name="Yin Y."/>
            <person name="Lin M."/>
            <person name="Huang H."/>
            <person name="Deng H."/>
            <person name="Wang Z.W."/>
            <person name="Zhu S.L."/>
            <person name="Zhao X."/>
            <person name="Deng C."/>
            <person name="Niu S.C."/>
            <person name="Huang J."/>
            <person name="Wang M."/>
            <person name="Liu G.H."/>
            <person name="Yang H.J."/>
            <person name="Xiao X.J."/>
            <person name="Hsiao Y.Y."/>
            <person name="Wu W.L."/>
            <person name="Chen Y.Y."/>
            <person name="Mitsuda N."/>
            <person name="Ohme-Takagi M."/>
            <person name="Luo Y.B."/>
            <person name="Van de Peer Y."/>
            <person name="Liu Z.J."/>
        </authorList>
    </citation>
    <scope>NUCLEOTIDE SEQUENCE [LARGE SCALE GENOMIC DNA]</scope>
    <source>
        <tissue evidence="1">The whole plant</tissue>
    </source>
</reference>
<keyword evidence="2" id="KW-1185">Reference proteome</keyword>
<proteinExistence type="predicted"/>
<evidence type="ECO:0000313" key="2">
    <source>
        <dbReference type="Proteomes" id="UP000233837"/>
    </source>
</evidence>
<dbReference type="AlphaFoldDB" id="A0A2I0WN32"/>
<protein>
    <submittedName>
        <fullName evidence="1">Uncharacterized protein</fullName>
    </submittedName>
</protein>
<dbReference type="Proteomes" id="UP000233837">
    <property type="component" value="Unassembled WGS sequence"/>
</dbReference>
<dbReference type="EMBL" id="KZ502537">
    <property type="protein sequence ID" value="PKU77069.1"/>
    <property type="molecule type" value="Genomic_DNA"/>
</dbReference>
<sequence length="51" mass="5744">MYKAANNSIQNMLQYATGSATLIRADKRRPQDYNVVLPDSQLLCERIEGVS</sequence>
<reference evidence="1 2" key="2">
    <citation type="journal article" date="2017" name="Nature">
        <title>The Apostasia genome and the evolution of orchids.</title>
        <authorList>
            <person name="Zhang G.Q."/>
            <person name="Liu K.W."/>
            <person name="Li Z."/>
            <person name="Lohaus R."/>
            <person name="Hsiao Y.Y."/>
            <person name="Niu S.C."/>
            <person name="Wang J.Y."/>
            <person name="Lin Y.C."/>
            <person name="Xu Q."/>
            <person name="Chen L.J."/>
            <person name="Yoshida K."/>
            <person name="Fujiwara S."/>
            <person name="Wang Z.W."/>
            <person name="Zhang Y.Q."/>
            <person name="Mitsuda N."/>
            <person name="Wang M."/>
            <person name="Liu G.H."/>
            <person name="Pecoraro L."/>
            <person name="Huang H.X."/>
            <person name="Xiao X.J."/>
            <person name="Lin M."/>
            <person name="Wu X.Y."/>
            <person name="Wu W.L."/>
            <person name="Chen Y.Y."/>
            <person name="Chang S.B."/>
            <person name="Sakamoto S."/>
            <person name="Ohme-Takagi M."/>
            <person name="Yagi M."/>
            <person name="Zeng S.J."/>
            <person name="Shen C.Y."/>
            <person name="Yeh C.M."/>
            <person name="Luo Y.B."/>
            <person name="Tsai W.C."/>
            <person name="Van de Peer Y."/>
            <person name="Liu Z.J."/>
        </authorList>
    </citation>
    <scope>NUCLEOTIDE SEQUENCE [LARGE SCALE GENOMIC DNA]</scope>
    <source>
        <tissue evidence="1">The whole plant</tissue>
    </source>
</reference>
<evidence type="ECO:0000313" key="1">
    <source>
        <dbReference type="EMBL" id="PKU77069.1"/>
    </source>
</evidence>